<dbReference type="PATRIC" id="fig|1121338.3.peg.1573"/>
<dbReference type="Gene3D" id="3.40.710.10">
    <property type="entry name" value="DD-peptidase/beta-lactamase superfamily"/>
    <property type="match status" value="2"/>
</dbReference>
<dbReference type="GO" id="GO:0005886">
    <property type="term" value="C:plasma membrane"/>
    <property type="evidence" value="ECO:0007669"/>
    <property type="project" value="UniProtKB-SubCell"/>
</dbReference>
<dbReference type="Pfam" id="PF00905">
    <property type="entry name" value="Transpeptidase"/>
    <property type="match status" value="2"/>
</dbReference>
<dbReference type="Pfam" id="PF03717">
    <property type="entry name" value="PBP_dimer"/>
    <property type="match status" value="1"/>
</dbReference>
<evidence type="ECO:0000256" key="10">
    <source>
        <dbReference type="ARBA" id="ARBA00023316"/>
    </source>
</evidence>
<evidence type="ECO:0000256" key="1">
    <source>
        <dbReference type="ARBA" id="ARBA00004167"/>
    </source>
</evidence>
<dbReference type="PANTHER" id="PTHR30627:SF2">
    <property type="entry name" value="PEPTIDOGLYCAN D,D-TRANSPEPTIDASE MRDA"/>
    <property type="match status" value="1"/>
</dbReference>
<keyword evidence="5 11" id="KW-0812">Transmembrane</keyword>
<keyword evidence="10" id="KW-0961">Cell wall biogenesis/degradation</keyword>
<dbReference type="InterPro" id="IPR005311">
    <property type="entry name" value="PBP_dimer"/>
</dbReference>
<keyword evidence="6" id="KW-0133">Cell shape</keyword>
<feature type="transmembrane region" description="Helical" evidence="11">
    <location>
        <begin position="12"/>
        <end position="33"/>
    </location>
</feature>
<evidence type="ECO:0000256" key="4">
    <source>
        <dbReference type="ARBA" id="ARBA00022475"/>
    </source>
</evidence>
<evidence type="ECO:0000256" key="6">
    <source>
        <dbReference type="ARBA" id="ARBA00022960"/>
    </source>
</evidence>
<dbReference type="SUPFAM" id="SSF56601">
    <property type="entry name" value="beta-lactamase/transpeptidase-like"/>
    <property type="match status" value="1"/>
</dbReference>
<dbReference type="OrthoDB" id="9757901at2"/>
<dbReference type="InterPro" id="IPR001460">
    <property type="entry name" value="PCN-bd_Tpept"/>
</dbReference>
<evidence type="ECO:0000259" key="13">
    <source>
        <dbReference type="Pfam" id="PF03717"/>
    </source>
</evidence>
<dbReference type="AlphaFoldDB" id="A0A151B3W4"/>
<organism evidence="14 15">
    <name type="scientific">Clostridium tepidiprofundi DSM 19306</name>
    <dbReference type="NCBI Taxonomy" id="1121338"/>
    <lineage>
        <taxon>Bacteria</taxon>
        <taxon>Bacillati</taxon>
        <taxon>Bacillota</taxon>
        <taxon>Clostridia</taxon>
        <taxon>Eubacteriales</taxon>
        <taxon>Clostridiaceae</taxon>
        <taxon>Clostridium</taxon>
    </lineage>
</organism>
<keyword evidence="8 11" id="KW-1133">Transmembrane helix</keyword>
<gene>
    <name evidence="14" type="primary">penA</name>
    <name evidence="14" type="ORF">CLTEP_15280</name>
</gene>
<dbReference type="Proteomes" id="UP000075531">
    <property type="component" value="Unassembled WGS sequence"/>
</dbReference>
<protein>
    <submittedName>
        <fullName evidence="14">Penicillin-binding protein 2B</fullName>
    </submittedName>
</protein>
<sequence length="987" mass="113410">MNNEINEQRFTRYKTFIVVMVAIFSAIVLRLVWLQVVKGEEFRREANNKSHTIVFKNAPRGEIYDRNGKILATNRQSFNLIYTPTKESEKHFFETMSKVFDILDENGEVQRNDFPLKINPFRLDFNVSSKSSRLWNERRFKKDRGYDDKISKELFGNKKLSELNSEEKKRIDDELDKITPEEIFYDLISKYSLYDLVKYDYIDKQKKTFQNIDGLSDAEIQRKIESKWKHLDKKIKIKLLTDKYDSKTILRYMIVKDKKRMQSYSGYKPVVIANDLKEKTAFIFEQLQAELPGISVIKQPVRYYPYHDLASCVIGYIKKISLYEKERYEEKGYDISRDYIGASGIEGRYESILRGSKGQESIEINKFGRKIKTLGELTPYPGENIKLTIDADLQRVAEKALDDTMKLRQKLGNRNERGRVNQDGVDTSNATRGAAVVIDVNTGKILALASRPGYDPNLFAVPGRLNEREYRKFFLPDLDKFGREYIKKRNLTEYPLYKEKEEKELAKGNKEFNIEEYILNKLFPIAKDIKGNTSIREDYYDIYPKPFYNYATMSLIPPGSTFKLLTAVAGLEEGVITKNTKILDRGYYNKRYKDYKGASWKWNEFRGSHGLQNVIEAIRDSNNYFFFEVADRLFVKGGGECKKGLDMLAKYAWKYGLGINPLGNEKPSTGIEIGENFGQVYNYVSGKNTLAILYMRQLYDFLGKSSASHWVGQYKSIDIVPSVNDSKEVYDLKKKISKLIISQMKADNVSSSEQYKYLRDNVEPVLKELIKTSSDLNSIGYTDSDIERIIMAINYSVTDAKTEMKRGTNLYNASIGQGTNRFTPLQLANYVATLVNGGYRYKVHLVDGIYDQNGNIVKDYSKPVVLNKTGVSSSTIETVKKGMLAVTSSSKGGTAYKVFKDFPIVNGGKTGSATFHNDQHSLGREAYGVYVGFAPYDKPEIAVCVVIFDGAHGGYVAPVAKAIYEEYFKDRILKINPNYKFMYHDKD</sequence>
<reference evidence="14 15" key="1">
    <citation type="submission" date="2016-02" db="EMBL/GenBank/DDBJ databases">
        <title>Genome sequence of Clostridium tepidiprofundi DSM 19306.</title>
        <authorList>
            <person name="Poehlein A."/>
            <person name="Daniel R."/>
        </authorList>
    </citation>
    <scope>NUCLEOTIDE SEQUENCE [LARGE SCALE GENOMIC DNA]</scope>
    <source>
        <strain evidence="14 15">DSM 19306</strain>
    </source>
</reference>
<evidence type="ECO:0000259" key="12">
    <source>
        <dbReference type="Pfam" id="PF00905"/>
    </source>
</evidence>
<comment type="subcellular location">
    <subcellularLocation>
        <location evidence="2">Cell membrane</location>
    </subcellularLocation>
    <subcellularLocation>
        <location evidence="1">Membrane</location>
        <topology evidence="1">Single-pass membrane protein</topology>
    </subcellularLocation>
</comment>
<evidence type="ECO:0000313" key="14">
    <source>
        <dbReference type="EMBL" id="KYH34480.1"/>
    </source>
</evidence>
<keyword evidence="7" id="KW-0573">Peptidoglycan synthesis</keyword>
<dbReference type="GO" id="GO:0008658">
    <property type="term" value="F:penicillin binding"/>
    <property type="evidence" value="ECO:0007669"/>
    <property type="project" value="InterPro"/>
</dbReference>
<dbReference type="GO" id="GO:0009252">
    <property type="term" value="P:peptidoglycan biosynthetic process"/>
    <property type="evidence" value="ECO:0007669"/>
    <property type="project" value="UniProtKB-KW"/>
</dbReference>
<evidence type="ECO:0000256" key="5">
    <source>
        <dbReference type="ARBA" id="ARBA00022692"/>
    </source>
</evidence>
<evidence type="ECO:0000256" key="7">
    <source>
        <dbReference type="ARBA" id="ARBA00022984"/>
    </source>
</evidence>
<dbReference type="Gene3D" id="3.90.1310.10">
    <property type="entry name" value="Penicillin-binding protein 2a (Domain 2)"/>
    <property type="match status" value="2"/>
</dbReference>
<dbReference type="STRING" id="1121338.CLTEP_15280"/>
<keyword evidence="15" id="KW-1185">Reference proteome</keyword>
<dbReference type="InterPro" id="IPR012338">
    <property type="entry name" value="Beta-lactam/transpept-like"/>
</dbReference>
<feature type="domain" description="Penicillin-binding protein transpeptidase" evidence="12">
    <location>
        <begin position="433"/>
        <end position="672"/>
    </location>
</feature>
<dbReference type="InterPro" id="IPR036138">
    <property type="entry name" value="PBP_dimer_sf"/>
</dbReference>
<feature type="domain" description="Penicillin-binding protein transpeptidase" evidence="12">
    <location>
        <begin position="813"/>
        <end position="965"/>
    </location>
</feature>
<dbReference type="InterPro" id="IPR050515">
    <property type="entry name" value="Beta-lactam/transpept"/>
</dbReference>
<proteinExistence type="inferred from homology"/>
<evidence type="ECO:0000256" key="8">
    <source>
        <dbReference type="ARBA" id="ARBA00022989"/>
    </source>
</evidence>
<evidence type="ECO:0000256" key="11">
    <source>
        <dbReference type="SAM" id="Phobius"/>
    </source>
</evidence>
<dbReference type="Gene3D" id="1.10.10.1230">
    <property type="entry name" value="Penicillin-binding protein, N-terminal non-catalytic domain, head sub-domain"/>
    <property type="match status" value="1"/>
</dbReference>
<accession>A0A151B3W4</accession>
<keyword evidence="9 11" id="KW-0472">Membrane</keyword>
<dbReference type="GO" id="GO:0071555">
    <property type="term" value="P:cell wall organization"/>
    <property type="evidence" value="ECO:0007669"/>
    <property type="project" value="UniProtKB-KW"/>
</dbReference>
<dbReference type="PANTHER" id="PTHR30627">
    <property type="entry name" value="PEPTIDOGLYCAN D,D-TRANSPEPTIDASE"/>
    <property type="match status" value="1"/>
</dbReference>
<keyword evidence="4" id="KW-1003">Cell membrane</keyword>
<feature type="domain" description="Penicillin-binding protein dimerisation" evidence="13">
    <location>
        <begin position="57"/>
        <end position="373"/>
    </location>
</feature>
<evidence type="ECO:0000256" key="9">
    <source>
        <dbReference type="ARBA" id="ARBA00023136"/>
    </source>
</evidence>
<dbReference type="GO" id="GO:0071972">
    <property type="term" value="F:peptidoglycan L,D-transpeptidase activity"/>
    <property type="evidence" value="ECO:0007669"/>
    <property type="project" value="TreeGrafter"/>
</dbReference>
<evidence type="ECO:0000256" key="3">
    <source>
        <dbReference type="ARBA" id="ARBA00007171"/>
    </source>
</evidence>
<dbReference type="SUPFAM" id="SSF56519">
    <property type="entry name" value="Penicillin binding protein dimerisation domain"/>
    <property type="match status" value="1"/>
</dbReference>
<evidence type="ECO:0000256" key="2">
    <source>
        <dbReference type="ARBA" id="ARBA00004236"/>
    </source>
</evidence>
<name>A0A151B3W4_9CLOT</name>
<evidence type="ECO:0000313" key="15">
    <source>
        <dbReference type="Proteomes" id="UP000075531"/>
    </source>
</evidence>
<comment type="caution">
    <text evidence="14">The sequence shown here is derived from an EMBL/GenBank/DDBJ whole genome shotgun (WGS) entry which is preliminary data.</text>
</comment>
<dbReference type="RefSeq" id="WP_084364754.1">
    <property type="nucleotide sequence ID" value="NZ_LTBA01000015.1"/>
</dbReference>
<comment type="similarity">
    <text evidence="3">Belongs to the transpeptidase family.</text>
</comment>
<dbReference type="GO" id="GO:0008360">
    <property type="term" value="P:regulation of cell shape"/>
    <property type="evidence" value="ECO:0007669"/>
    <property type="project" value="UniProtKB-KW"/>
</dbReference>
<dbReference type="EMBL" id="LTBA01000015">
    <property type="protein sequence ID" value="KYH34480.1"/>
    <property type="molecule type" value="Genomic_DNA"/>
</dbReference>